<dbReference type="InterPro" id="IPR011009">
    <property type="entry name" value="Kinase-like_dom_sf"/>
</dbReference>
<proteinExistence type="inferred from homology"/>
<evidence type="ECO:0000256" key="21">
    <source>
        <dbReference type="SAM" id="MobiDB-lite"/>
    </source>
</evidence>
<evidence type="ECO:0000256" key="7">
    <source>
        <dbReference type="ARBA" id="ARBA00022729"/>
    </source>
</evidence>
<evidence type="ECO:0000256" key="19">
    <source>
        <dbReference type="ARBA" id="ARBA00041500"/>
    </source>
</evidence>
<keyword evidence="17" id="KW-0834">Unfolded protein response</keyword>
<evidence type="ECO:0000256" key="22">
    <source>
        <dbReference type="SAM" id="SignalP"/>
    </source>
</evidence>
<feature type="region of interest" description="Disordered" evidence="21">
    <location>
        <begin position="603"/>
        <end position="644"/>
    </location>
</feature>
<dbReference type="STRING" id="45351.A7RIC0"/>
<feature type="compositionally biased region" description="Basic and acidic residues" evidence="21">
    <location>
        <begin position="633"/>
        <end position="644"/>
    </location>
</feature>
<dbReference type="PROSITE" id="PS00107">
    <property type="entry name" value="PROTEIN_KINASE_ATP"/>
    <property type="match status" value="1"/>
</dbReference>
<evidence type="ECO:0000256" key="16">
    <source>
        <dbReference type="ARBA" id="ARBA00023180"/>
    </source>
</evidence>
<evidence type="ECO:0000256" key="9">
    <source>
        <dbReference type="ARBA" id="ARBA00022777"/>
    </source>
</evidence>
<feature type="chain" id="PRO_5002711765" description="non-specific serine/threonine protein kinase" evidence="22">
    <location>
        <begin position="21"/>
        <end position="987"/>
    </location>
</feature>
<dbReference type="InterPro" id="IPR008271">
    <property type="entry name" value="Ser/Thr_kinase_AS"/>
</dbReference>
<dbReference type="EMBL" id="DS469512">
    <property type="protein sequence ID" value="EDO48785.1"/>
    <property type="molecule type" value="Genomic_DNA"/>
</dbReference>
<keyword evidence="10" id="KW-0256">Endoplasmic reticulum</keyword>
<gene>
    <name evidence="24" type="ORF">NEMVEDRAFT_v1g238489</name>
</gene>
<feature type="domain" description="Protein kinase" evidence="23">
    <location>
        <begin position="490"/>
        <end position="971"/>
    </location>
</feature>
<accession>A7RIC0</accession>
<dbReference type="InterPro" id="IPR017441">
    <property type="entry name" value="Protein_kinase_ATP_BS"/>
</dbReference>
<feature type="compositionally biased region" description="Low complexity" evidence="21">
    <location>
        <begin position="725"/>
        <end position="747"/>
    </location>
</feature>
<dbReference type="PANTHER" id="PTHR11042">
    <property type="entry name" value="EUKARYOTIC TRANSLATION INITIATION FACTOR 2-ALPHA KINASE EIF2-ALPHA KINASE -RELATED"/>
    <property type="match status" value="1"/>
</dbReference>
<evidence type="ECO:0000256" key="2">
    <source>
        <dbReference type="ARBA" id="ARBA00012513"/>
    </source>
</evidence>
<evidence type="ECO:0000256" key="13">
    <source>
        <dbReference type="ARBA" id="ARBA00022989"/>
    </source>
</evidence>
<dbReference type="GO" id="GO:0006986">
    <property type="term" value="P:response to unfolded protein"/>
    <property type="evidence" value="ECO:0007669"/>
    <property type="project" value="UniProtKB-KW"/>
</dbReference>
<dbReference type="SMART" id="SM00220">
    <property type="entry name" value="S_TKc"/>
    <property type="match status" value="1"/>
</dbReference>
<keyword evidence="9" id="KW-0418">Kinase</keyword>
<dbReference type="GO" id="GO:0017148">
    <property type="term" value="P:negative regulation of translation"/>
    <property type="evidence" value="ECO:0000318"/>
    <property type="project" value="GO_Central"/>
</dbReference>
<dbReference type="GO" id="GO:0005524">
    <property type="term" value="F:ATP binding"/>
    <property type="evidence" value="ECO:0007669"/>
    <property type="project" value="UniProtKB-UniRule"/>
</dbReference>
<feature type="compositionally biased region" description="Low complexity" evidence="21">
    <location>
        <begin position="684"/>
        <end position="696"/>
    </location>
</feature>
<dbReference type="Gene3D" id="3.30.200.20">
    <property type="entry name" value="Phosphorylase Kinase, domain 1"/>
    <property type="match status" value="1"/>
</dbReference>
<dbReference type="OMA" id="CMIEERE"/>
<keyword evidence="11 20" id="KW-0067">ATP-binding</keyword>
<keyword evidence="12" id="KW-0810">Translation regulation</keyword>
<keyword evidence="5" id="KW-0808">Transferase</keyword>
<evidence type="ECO:0000256" key="14">
    <source>
        <dbReference type="ARBA" id="ARBA00023016"/>
    </source>
</evidence>
<keyword evidence="7 22" id="KW-0732">Signal</keyword>
<sequence>MRKICFSSVVKFVAFMATFANEFGNVSPNGSENASTSNGKAKGKNMSRMESCSLIIVSTLDGKLSALDGNNNGDLKWSLPAFSGPLLSSSLSSFQTGNKVRVIPSLDGGLYRVAGDTIESIPYTADSLLGSFHKLQDGSMLVGGKEAISCGIDPYTGKVRYICSAEGCKLSEDEENGHVQNKDVLVVKRTQQTVRAVDQRTGSERWNFSVGQQDVNFLEGIGEEGDNKCAMPDAEVSTEWDLRISIPDGLIAAVQPQASGDIANEVVLWSHKFEAPIAAIWTLHGDYLKSVDLFSDEIMPGLRDGLPNQDTAEAKPIMYLGSHEGQVYIQPSHPIINTLDPAIKIHSQTNDGSQRKPRTISWQPKLATSASRTPTVVSKEVAVWNPVEYPFDNGYYFYGDVQPVIPPHHRALPNGHGTDNQTINNKDNKKPPPNSHAMEYWKGAMAVVVVFAAFAQLVLKFLVTPAKPLSPSSASLSLNASFSSRYLTDFEHELCLGKGGFGLVFQARNKVDDCQYAIKRVRLPNCDEARAKVMREVKALAKLEHSGIVRYFNAWFEAPPVGWQEELDEKMVDDGKYCGIGDDVLSTGGLVMHDISHHDNIYKQKAPRNGLISDPDGKKIRQRKSTSSSSKSHHSDCTSAEHNRHNTITEDLNLDIPFDVQQLENEAFLPEDESGSFGIEFAESSGSHTSPGQSSHVGVKDVSESSGIVFKHSSNGGAAIPVRNSSKSSCSRGSHSSTDSDSHISPSFTTSGQSLLSGKHHKCGNKNCTSDILSAPLYLYIQMQLCQRESLKDWLKNNSTREDIFCFNVFEQIVNAVEYFHNRGMMHRDLKPSNIFFSLDGLVKVGDFGLVTATKQDNIHEIQETDNPGDLDGNHTGQVGTQLYMSPEQIEGKAYSFKVDIFSLGLILFELFHPFSTEMERIKVMSNVKKRIMPAEFKTSMTLQSQLVTWMTSDLPTERPTAAEIQSSDIYKNIITLSKQGTKVKSE</sequence>
<evidence type="ECO:0000256" key="1">
    <source>
        <dbReference type="ARBA" id="ARBA00004115"/>
    </source>
</evidence>
<dbReference type="PROSITE" id="PS00108">
    <property type="entry name" value="PROTEIN_KINASE_ST"/>
    <property type="match status" value="1"/>
</dbReference>
<evidence type="ECO:0000313" key="25">
    <source>
        <dbReference type="Proteomes" id="UP000001593"/>
    </source>
</evidence>
<dbReference type="PANTHER" id="PTHR11042:SF91">
    <property type="entry name" value="EUKARYOTIC TRANSLATION INITIATION FACTOR 2-ALPHA KINASE"/>
    <property type="match status" value="1"/>
</dbReference>
<evidence type="ECO:0000256" key="5">
    <source>
        <dbReference type="ARBA" id="ARBA00022679"/>
    </source>
</evidence>
<dbReference type="GO" id="GO:0005789">
    <property type="term" value="C:endoplasmic reticulum membrane"/>
    <property type="evidence" value="ECO:0007669"/>
    <property type="project" value="UniProtKB-SubCell"/>
</dbReference>
<dbReference type="EC" id="2.7.11.1" evidence="2"/>
<dbReference type="InterPro" id="IPR018391">
    <property type="entry name" value="PQQ_b-propeller_rpt"/>
</dbReference>
<dbReference type="SUPFAM" id="SSF50998">
    <property type="entry name" value="Quinoprotein alcohol dehydrogenase-like"/>
    <property type="match status" value="1"/>
</dbReference>
<feature type="binding site" evidence="20">
    <location>
        <position position="519"/>
    </location>
    <ligand>
        <name>ATP</name>
        <dbReference type="ChEBI" id="CHEBI:30616"/>
    </ligand>
</feature>
<organism evidence="24 25">
    <name type="scientific">Nematostella vectensis</name>
    <name type="common">Starlet sea anemone</name>
    <dbReference type="NCBI Taxonomy" id="45351"/>
    <lineage>
        <taxon>Eukaryota</taxon>
        <taxon>Metazoa</taxon>
        <taxon>Cnidaria</taxon>
        <taxon>Anthozoa</taxon>
        <taxon>Hexacorallia</taxon>
        <taxon>Actiniaria</taxon>
        <taxon>Edwardsiidae</taxon>
        <taxon>Nematostella</taxon>
    </lineage>
</organism>
<dbReference type="AlphaFoldDB" id="A7RIC0"/>
<comment type="subcellular location">
    <subcellularLocation>
        <location evidence="1">Endoplasmic reticulum membrane</location>
        <topology evidence="1">Single-pass type I membrane protein</topology>
    </subcellularLocation>
</comment>
<dbReference type="Proteomes" id="UP000001593">
    <property type="component" value="Unassembled WGS sequence"/>
</dbReference>
<dbReference type="InterPro" id="IPR000719">
    <property type="entry name" value="Prot_kinase_dom"/>
</dbReference>
<evidence type="ECO:0000256" key="11">
    <source>
        <dbReference type="ARBA" id="ARBA00022840"/>
    </source>
</evidence>
<keyword evidence="15" id="KW-0472">Membrane</keyword>
<keyword evidence="3" id="KW-0723">Serine/threonine-protein kinase</keyword>
<dbReference type="InParanoid" id="A7RIC0"/>
<evidence type="ECO:0000313" key="24">
    <source>
        <dbReference type="EMBL" id="EDO48785.1"/>
    </source>
</evidence>
<dbReference type="InterPro" id="IPR011047">
    <property type="entry name" value="Quinoprotein_ADH-like_sf"/>
</dbReference>
<keyword evidence="13" id="KW-1133">Transmembrane helix</keyword>
<feature type="region of interest" description="Disordered" evidence="21">
    <location>
        <begin position="408"/>
        <end position="436"/>
    </location>
</feature>
<feature type="signal peptide" evidence="22">
    <location>
        <begin position="1"/>
        <end position="20"/>
    </location>
</feature>
<dbReference type="FunCoup" id="A7RIC0">
    <property type="interactions" value="368"/>
</dbReference>
<dbReference type="Gene3D" id="1.10.510.10">
    <property type="entry name" value="Transferase(Phosphotransferase) domain 1"/>
    <property type="match status" value="1"/>
</dbReference>
<dbReference type="SMART" id="SM00564">
    <property type="entry name" value="PQQ"/>
    <property type="match status" value="2"/>
</dbReference>
<evidence type="ECO:0000256" key="17">
    <source>
        <dbReference type="ARBA" id="ARBA00023230"/>
    </source>
</evidence>
<dbReference type="HOGENOM" id="CLU_009091_0_0_1"/>
<evidence type="ECO:0000259" key="23">
    <source>
        <dbReference type="PROSITE" id="PS50011"/>
    </source>
</evidence>
<name>A7RIC0_NEMVE</name>
<keyword evidence="8 20" id="KW-0547">Nucleotide-binding</keyword>
<dbReference type="GO" id="GO:0005634">
    <property type="term" value="C:nucleus"/>
    <property type="evidence" value="ECO:0000318"/>
    <property type="project" value="GO_Central"/>
</dbReference>
<evidence type="ECO:0000256" key="20">
    <source>
        <dbReference type="PROSITE-ProRule" id="PRU10141"/>
    </source>
</evidence>
<keyword evidence="16" id="KW-0325">Glycoprotein</keyword>
<dbReference type="GO" id="GO:0034976">
    <property type="term" value="P:response to endoplasmic reticulum stress"/>
    <property type="evidence" value="ECO:0007669"/>
    <property type="project" value="UniProtKB-ARBA"/>
</dbReference>
<evidence type="ECO:0000256" key="10">
    <source>
        <dbReference type="ARBA" id="ARBA00022824"/>
    </source>
</evidence>
<dbReference type="GO" id="GO:0005737">
    <property type="term" value="C:cytoplasm"/>
    <property type="evidence" value="ECO:0000318"/>
    <property type="project" value="GO_Central"/>
</dbReference>
<evidence type="ECO:0000256" key="15">
    <source>
        <dbReference type="ARBA" id="ARBA00023136"/>
    </source>
</evidence>
<dbReference type="GO" id="GO:0006446">
    <property type="term" value="P:regulation of translational initiation"/>
    <property type="evidence" value="ECO:0000318"/>
    <property type="project" value="GO_Central"/>
</dbReference>
<dbReference type="GO" id="GO:0004694">
    <property type="term" value="F:eukaryotic translation initiation factor 2alpha kinase activity"/>
    <property type="evidence" value="ECO:0000318"/>
    <property type="project" value="GO_Central"/>
</dbReference>
<evidence type="ECO:0000256" key="12">
    <source>
        <dbReference type="ARBA" id="ARBA00022845"/>
    </source>
</evidence>
<dbReference type="SUPFAM" id="SSF56112">
    <property type="entry name" value="Protein kinase-like (PK-like)"/>
    <property type="match status" value="1"/>
</dbReference>
<dbReference type="PhylomeDB" id="A7RIC0"/>
<dbReference type="InterPro" id="IPR050339">
    <property type="entry name" value="CC_SR_Kinase"/>
</dbReference>
<evidence type="ECO:0000256" key="3">
    <source>
        <dbReference type="ARBA" id="ARBA00022527"/>
    </source>
</evidence>
<evidence type="ECO:0000256" key="4">
    <source>
        <dbReference type="ARBA" id="ARBA00022553"/>
    </source>
</evidence>
<keyword evidence="6" id="KW-0812">Transmembrane</keyword>
<evidence type="ECO:0000256" key="18">
    <source>
        <dbReference type="ARBA" id="ARBA00037982"/>
    </source>
</evidence>
<dbReference type="FunFam" id="3.30.200.20:FF:000193">
    <property type="entry name" value="Eukaryotic translation initiation factor 2-alpha kinase 3"/>
    <property type="match status" value="1"/>
</dbReference>
<dbReference type="eggNOG" id="KOG1033">
    <property type="taxonomic scope" value="Eukaryota"/>
</dbReference>
<evidence type="ECO:0000256" key="6">
    <source>
        <dbReference type="ARBA" id="ARBA00022692"/>
    </source>
</evidence>
<keyword evidence="4" id="KW-0597">Phosphoprotein</keyword>
<feature type="region of interest" description="Disordered" evidence="21">
    <location>
        <begin position="678"/>
        <end position="751"/>
    </location>
</feature>
<comment type="similarity">
    <text evidence="18">Belongs to the protein kinase superfamily. Ser/Thr protein kinase family. GCN2 subfamily.</text>
</comment>
<keyword evidence="25" id="KW-1185">Reference proteome</keyword>
<dbReference type="Gene3D" id="2.130.10.10">
    <property type="entry name" value="YVTN repeat-like/Quinoprotein amine dehydrogenase"/>
    <property type="match status" value="1"/>
</dbReference>
<keyword evidence="14" id="KW-0346">Stress response</keyword>
<dbReference type="FunFam" id="1.10.510.10:FF:000251">
    <property type="entry name" value="eukaryotic translation initiation factor 2-alpha kinase 3"/>
    <property type="match status" value="1"/>
</dbReference>
<dbReference type="Pfam" id="PF00069">
    <property type="entry name" value="Pkinase"/>
    <property type="match status" value="2"/>
</dbReference>
<dbReference type="CDD" id="cd09768">
    <property type="entry name" value="Luminal_EIF2AK3"/>
    <property type="match status" value="1"/>
</dbReference>
<dbReference type="PROSITE" id="PS50011">
    <property type="entry name" value="PROTEIN_KINASE_DOM"/>
    <property type="match status" value="1"/>
</dbReference>
<protein>
    <recommendedName>
        <fullName evidence="2">non-specific serine/threonine protein kinase</fullName>
        <ecNumber evidence="2">2.7.11.1</ecNumber>
    </recommendedName>
    <alternativeName>
        <fullName evidence="19">PRKR-like endoplasmic reticulum kinase</fullName>
    </alternativeName>
</protein>
<dbReference type="InterPro" id="IPR015943">
    <property type="entry name" value="WD40/YVTN_repeat-like_dom_sf"/>
</dbReference>
<reference evidence="24 25" key="1">
    <citation type="journal article" date="2007" name="Science">
        <title>Sea anemone genome reveals ancestral eumetazoan gene repertoire and genomic organization.</title>
        <authorList>
            <person name="Putnam N.H."/>
            <person name="Srivastava M."/>
            <person name="Hellsten U."/>
            <person name="Dirks B."/>
            <person name="Chapman J."/>
            <person name="Salamov A."/>
            <person name="Terry A."/>
            <person name="Shapiro H."/>
            <person name="Lindquist E."/>
            <person name="Kapitonov V.V."/>
            <person name="Jurka J."/>
            <person name="Genikhovich G."/>
            <person name="Grigoriev I.V."/>
            <person name="Lucas S.M."/>
            <person name="Steele R.E."/>
            <person name="Finnerty J.R."/>
            <person name="Technau U."/>
            <person name="Martindale M.Q."/>
            <person name="Rokhsar D.S."/>
        </authorList>
    </citation>
    <scope>NUCLEOTIDE SEQUENCE [LARGE SCALE GENOMIC DNA]</scope>
    <source>
        <strain evidence="25">CH2 X CH6</strain>
    </source>
</reference>
<evidence type="ECO:0000256" key="8">
    <source>
        <dbReference type="ARBA" id="ARBA00022741"/>
    </source>
</evidence>